<keyword evidence="3" id="KW-0547">Nucleotide-binding</keyword>
<evidence type="ECO:0000259" key="6">
    <source>
        <dbReference type="Pfam" id="PF08263"/>
    </source>
</evidence>
<keyword evidence="2" id="KW-0677">Repeat</keyword>
<keyword evidence="1" id="KW-0433">Leucine-rich repeat</keyword>
<evidence type="ECO:0000256" key="4">
    <source>
        <dbReference type="ARBA" id="ARBA00022840"/>
    </source>
</evidence>
<dbReference type="Pfam" id="PF08263">
    <property type="entry name" value="LRRNT_2"/>
    <property type="match status" value="1"/>
</dbReference>
<comment type="caution">
    <text evidence="7">The sequence shown here is derived from an EMBL/GenBank/DDBJ whole genome shotgun (WGS) entry which is preliminary data.</text>
</comment>
<evidence type="ECO:0000256" key="2">
    <source>
        <dbReference type="ARBA" id="ARBA00022737"/>
    </source>
</evidence>
<dbReference type="SUPFAM" id="SSF52058">
    <property type="entry name" value="L domain-like"/>
    <property type="match status" value="1"/>
</dbReference>
<protein>
    <recommendedName>
        <fullName evidence="6">Leucine-rich repeat-containing N-terminal plant-type domain-containing protein</fullName>
    </recommendedName>
</protein>
<dbReference type="Gene3D" id="3.80.10.10">
    <property type="entry name" value="Ribonuclease Inhibitor"/>
    <property type="match status" value="1"/>
</dbReference>
<gene>
    <name evidence="7" type="ORF">JRO89_XS12G0097200</name>
</gene>
<evidence type="ECO:0000256" key="1">
    <source>
        <dbReference type="ARBA" id="ARBA00022614"/>
    </source>
</evidence>
<dbReference type="InterPro" id="IPR013210">
    <property type="entry name" value="LRR_N_plant-typ"/>
</dbReference>
<dbReference type="Pfam" id="PF00560">
    <property type="entry name" value="LRR_1"/>
    <property type="match status" value="2"/>
</dbReference>
<sequence>MSSHMQYTEQNMYSCLPLVTWGASSLVEDDVKCLGRVKSSLNDPGRKLSSWSFPKTSVAFLCNLQALDLSNNELSGRIPAQIYSWLPYLVTVDLSNNDIPGEVPPSFSGVSRARLSIEYIFMGAFRIQAWVEVPFVSVFGRDDNCYWLEWLRAHQPFEHSLFKTPLVNVKLADLMKSTNNFNAENVIALTREGTTYKAVLLDESMLATKLLNTCKFGEQFQPLFLHQNISSTSIQLPFLHQNIGSKVILVDKDFDACIMKISDWPGS</sequence>
<evidence type="ECO:0000256" key="5">
    <source>
        <dbReference type="ARBA" id="ARBA00023180"/>
    </source>
</evidence>
<keyword evidence="5" id="KW-0325">Glycoprotein</keyword>
<dbReference type="EMBL" id="JAFEMO010000012">
    <property type="protein sequence ID" value="KAH7554018.1"/>
    <property type="molecule type" value="Genomic_DNA"/>
</dbReference>
<dbReference type="InterPro" id="IPR032675">
    <property type="entry name" value="LRR_dom_sf"/>
</dbReference>
<keyword evidence="8" id="KW-1185">Reference proteome</keyword>
<feature type="domain" description="Leucine-rich repeat-containing N-terminal plant-type" evidence="6">
    <location>
        <begin position="28"/>
        <end position="56"/>
    </location>
</feature>
<accession>A0ABQ8HC02</accession>
<dbReference type="InterPro" id="IPR001611">
    <property type="entry name" value="Leu-rich_rpt"/>
</dbReference>
<dbReference type="Gene3D" id="3.30.200.20">
    <property type="entry name" value="Phosphorylase Kinase, domain 1"/>
    <property type="match status" value="1"/>
</dbReference>
<dbReference type="PANTHER" id="PTHR48056:SF81">
    <property type="entry name" value="RECEPTOR PROTEIN-TYROSINE KINASE CEPR1"/>
    <property type="match status" value="1"/>
</dbReference>
<keyword evidence="4" id="KW-0067">ATP-binding</keyword>
<dbReference type="PRINTS" id="PR00019">
    <property type="entry name" value="LEURICHRPT"/>
</dbReference>
<evidence type="ECO:0000256" key="3">
    <source>
        <dbReference type="ARBA" id="ARBA00022741"/>
    </source>
</evidence>
<reference evidence="7 8" key="1">
    <citation type="submission" date="2021-02" db="EMBL/GenBank/DDBJ databases">
        <title>Plant Genome Project.</title>
        <authorList>
            <person name="Zhang R.-G."/>
        </authorList>
    </citation>
    <scope>NUCLEOTIDE SEQUENCE [LARGE SCALE GENOMIC DNA]</scope>
    <source>
        <tissue evidence="7">Leaves</tissue>
    </source>
</reference>
<dbReference type="InterPro" id="IPR050647">
    <property type="entry name" value="Plant_LRR-RLKs"/>
</dbReference>
<evidence type="ECO:0000313" key="8">
    <source>
        <dbReference type="Proteomes" id="UP000827721"/>
    </source>
</evidence>
<proteinExistence type="predicted"/>
<evidence type="ECO:0000313" key="7">
    <source>
        <dbReference type="EMBL" id="KAH7554018.1"/>
    </source>
</evidence>
<organism evidence="7 8">
    <name type="scientific">Xanthoceras sorbifolium</name>
    <dbReference type="NCBI Taxonomy" id="99658"/>
    <lineage>
        <taxon>Eukaryota</taxon>
        <taxon>Viridiplantae</taxon>
        <taxon>Streptophyta</taxon>
        <taxon>Embryophyta</taxon>
        <taxon>Tracheophyta</taxon>
        <taxon>Spermatophyta</taxon>
        <taxon>Magnoliopsida</taxon>
        <taxon>eudicotyledons</taxon>
        <taxon>Gunneridae</taxon>
        <taxon>Pentapetalae</taxon>
        <taxon>rosids</taxon>
        <taxon>malvids</taxon>
        <taxon>Sapindales</taxon>
        <taxon>Sapindaceae</taxon>
        <taxon>Xanthoceroideae</taxon>
        <taxon>Xanthoceras</taxon>
    </lineage>
</organism>
<name>A0ABQ8HC02_9ROSI</name>
<dbReference type="PANTHER" id="PTHR48056">
    <property type="entry name" value="LRR RECEPTOR-LIKE SERINE/THREONINE-PROTEIN KINASE-RELATED"/>
    <property type="match status" value="1"/>
</dbReference>
<dbReference type="Proteomes" id="UP000827721">
    <property type="component" value="Unassembled WGS sequence"/>
</dbReference>